<keyword evidence="2" id="KW-1185">Reference proteome</keyword>
<comment type="caution">
    <text evidence="1">The sequence shown here is derived from an EMBL/GenBank/DDBJ whole genome shotgun (WGS) entry which is preliminary data.</text>
</comment>
<sequence>MVLSTTVAGFYIKYSLHVLSPIIWKNFSVRNKTGRNCHQLLCDQSQKLPTFFQVPKIILSIIEIYQKKKNNKSSVKKMVYLNFKFTKLTRTYCNELFESPASLLQSNTLNKAHTNNKADDHIVLAIASLIRIKTIILKYVHSASATNKGENTIHISYEPGEVDAKATSSKRSAKKMVNINRAIRCTNISNIVSPSHLTNSCNANNILLDVCISNLIVFFNATSIVVMMAFPRPFNIKTELSNSRCLAARVFEETNSSFTKTESDADKEDMENYFISFGFRIYYLVMLIKDEW</sequence>
<evidence type="ECO:0000313" key="1">
    <source>
        <dbReference type="EMBL" id="KAE9541038.1"/>
    </source>
</evidence>
<protein>
    <submittedName>
        <fullName evidence="1">Uncharacterized protein</fullName>
    </submittedName>
</protein>
<proteinExistence type="predicted"/>
<reference evidence="1 2" key="1">
    <citation type="submission" date="2019-08" db="EMBL/GenBank/DDBJ databases">
        <title>The genome of the soybean aphid Biotype 1, its phylome, world population structure and adaptation to the North American continent.</title>
        <authorList>
            <person name="Giordano R."/>
            <person name="Donthu R.K."/>
            <person name="Hernandez A.G."/>
            <person name="Wright C.L."/>
            <person name="Zimin A.V."/>
        </authorList>
    </citation>
    <scope>NUCLEOTIDE SEQUENCE [LARGE SCALE GENOMIC DNA]</scope>
    <source>
        <tissue evidence="1">Whole aphids</tissue>
    </source>
</reference>
<dbReference type="OrthoDB" id="10267182at2759"/>
<dbReference type="Proteomes" id="UP000475862">
    <property type="component" value="Unassembled WGS sequence"/>
</dbReference>
<dbReference type="EMBL" id="VYZN01000013">
    <property type="protein sequence ID" value="KAE9541038.1"/>
    <property type="molecule type" value="Genomic_DNA"/>
</dbReference>
<dbReference type="AlphaFoldDB" id="A0A6G0TY11"/>
<evidence type="ECO:0000313" key="2">
    <source>
        <dbReference type="Proteomes" id="UP000475862"/>
    </source>
</evidence>
<organism evidence="1 2">
    <name type="scientific">Aphis glycines</name>
    <name type="common">Soybean aphid</name>
    <dbReference type="NCBI Taxonomy" id="307491"/>
    <lineage>
        <taxon>Eukaryota</taxon>
        <taxon>Metazoa</taxon>
        <taxon>Ecdysozoa</taxon>
        <taxon>Arthropoda</taxon>
        <taxon>Hexapoda</taxon>
        <taxon>Insecta</taxon>
        <taxon>Pterygota</taxon>
        <taxon>Neoptera</taxon>
        <taxon>Paraneoptera</taxon>
        <taxon>Hemiptera</taxon>
        <taxon>Sternorrhyncha</taxon>
        <taxon>Aphidomorpha</taxon>
        <taxon>Aphidoidea</taxon>
        <taxon>Aphididae</taxon>
        <taxon>Aphidini</taxon>
        <taxon>Aphis</taxon>
        <taxon>Aphis</taxon>
    </lineage>
</organism>
<name>A0A6G0TY11_APHGL</name>
<accession>A0A6G0TY11</accession>
<gene>
    <name evidence="1" type="ORF">AGLY_004283</name>
</gene>